<dbReference type="RefSeq" id="WP_096568792.1">
    <property type="nucleotide sequence ID" value="NZ_JAQMTI010000280.1"/>
</dbReference>
<reference evidence="2 3" key="1">
    <citation type="submission" date="2023-01" db="EMBL/GenBank/DDBJ databases">
        <title>Genomes from the Australian National Cyanobacteria Reference Collection.</title>
        <authorList>
            <person name="Willis A."/>
            <person name="Lee E.M.F."/>
        </authorList>
    </citation>
    <scope>NUCLEOTIDE SEQUENCE [LARGE SCALE GENOMIC DNA]</scope>
    <source>
        <strain evidence="2 3">CS-549</strain>
    </source>
</reference>
<dbReference type="Proteomes" id="UP001211711">
    <property type="component" value="Unassembled WGS sequence"/>
</dbReference>
<gene>
    <name evidence="2" type="ORF">PN497_22460</name>
</gene>
<dbReference type="Pfam" id="PF18735">
    <property type="entry name" value="HEPN_RiboL-PSP"/>
    <property type="match status" value="1"/>
</dbReference>
<proteinExistence type="predicted"/>
<organism evidence="2 3">
    <name type="scientific">Sphaerospermopsis kisseleviana CS-549</name>
    <dbReference type="NCBI Taxonomy" id="3021783"/>
    <lineage>
        <taxon>Bacteria</taxon>
        <taxon>Bacillati</taxon>
        <taxon>Cyanobacteriota</taxon>
        <taxon>Cyanophyceae</taxon>
        <taxon>Nostocales</taxon>
        <taxon>Aphanizomenonaceae</taxon>
        <taxon>Sphaerospermopsis</taxon>
        <taxon>Sphaerospermopsis kisseleviana</taxon>
    </lineage>
</organism>
<dbReference type="InterPro" id="IPR041519">
    <property type="entry name" value="HEPN_RiboL-PSP"/>
</dbReference>
<sequence length="350" mass="40442">MFQNLLMAVKANISTIRAIIKTNEKIRDIAFGDVSVYPEETKIVLMDMFQDIPEATDWRVYDHCAVVTRLYAIYETFVEDLIRDWLIILPSLYPNYSDLNETIRRIHQTGVGRLLQEILKEDNNRYKNLSVQKVMLGLLNGETGEDKYQLLPDAFLFHEQNLRKNSLERLLANAGISDTWGWIIKHRYVKYFIEEIRGNETSMEKELNTLISYRNDAAHSTKIEDWLGFKPLLELCDFVESLCQALTELVNYQVLQSKESIGQVQEVGKITEWFKKPQAGVFTAYIECSLSVGSTIILVGESYCQEAKIESIKYNDQSITDEIKTTTGMEVGLKFDVEARKDLRLYKLTT</sequence>
<evidence type="ECO:0000259" key="1">
    <source>
        <dbReference type="Pfam" id="PF18735"/>
    </source>
</evidence>
<accession>A0ABT4ZXC5</accession>
<dbReference type="EMBL" id="JAQMTI010000280">
    <property type="protein sequence ID" value="MDB9444091.1"/>
    <property type="molecule type" value="Genomic_DNA"/>
</dbReference>
<keyword evidence="3" id="KW-1185">Reference proteome</keyword>
<evidence type="ECO:0000313" key="3">
    <source>
        <dbReference type="Proteomes" id="UP001211711"/>
    </source>
</evidence>
<feature type="domain" description="RiboL-PSP-HEPN" evidence="1">
    <location>
        <begin position="54"/>
        <end position="250"/>
    </location>
</feature>
<protein>
    <submittedName>
        <fullName evidence="2">MAE_28990/MAE_18760 family HEPN-like nuclease</fullName>
    </submittedName>
</protein>
<name>A0ABT4ZXC5_9CYAN</name>
<comment type="caution">
    <text evidence="2">The sequence shown here is derived from an EMBL/GenBank/DDBJ whole genome shotgun (WGS) entry which is preliminary data.</text>
</comment>
<evidence type="ECO:0000313" key="2">
    <source>
        <dbReference type="EMBL" id="MDB9444091.1"/>
    </source>
</evidence>